<dbReference type="EMBL" id="KZ819730">
    <property type="protein sequence ID" value="PWN53329.1"/>
    <property type="molecule type" value="Genomic_DNA"/>
</dbReference>
<proteinExistence type="predicted"/>
<protein>
    <submittedName>
        <fullName evidence="1">Uncharacterized protein</fullName>
    </submittedName>
</protein>
<evidence type="ECO:0000313" key="2">
    <source>
        <dbReference type="Proteomes" id="UP000245626"/>
    </source>
</evidence>
<gene>
    <name evidence="1" type="ORF">IE53DRAFT_384175</name>
</gene>
<dbReference type="Proteomes" id="UP000245626">
    <property type="component" value="Unassembled WGS sequence"/>
</dbReference>
<sequence length="79" mass="8689">MARRDQATPSYLSAQPGFLNSSSGRVPKQSQSWLARFIQEEITHPEKRAGNLSIAWGITVFAAGIIFVRKAGDLITPVF</sequence>
<accession>A0ACD0P5L4</accession>
<reference evidence="1 2" key="1">
    <citation type="journal article" date="2018" name="Mol. Biol. Evol.">
        <title>Broad Genomic Sampling Reveals a Smut Pathogenic Ancestry of the Fungal Clade Ustilaginomycotina.</title>
        <authorList>
            <person name="Kijpornyongpan T."/>
            <person name="Mondo S.J."/>
            <person name="Barry K."/>
            <person name="Sandor L."/>
            <person name="Lee J."/>
            <person name="Lipzen A."/>
            <person name="Pangilinan J."/>
            <person name="LaButti K."/>
            <person name="Hainaut M."/>
            <person name="Henrissat B."/>
            <person name="Grigoriev I.V."/>
            <person name="Spatafora J.W."/>
            <person name="Aime M.C."/>
        </authorList>
    </citation>
    <scope>NUCLEOTIDE SEQUENCE [LARGE SCALE GENOMIC DNA]</scope>
    <source>
        <strain evidence="1 2">SA 807</strain>
    </source>
</reference>
<keyword evidence="2" id="KW-1185">Reference proteome</keyword>
<evidence type="ECO:0000313" key="1">
    <source>
        <dbReference type="EMBL" id="PWN53329.1"/>
    </source>
</evidence>
<organism evidence="1 2">
    <name type="scientific">Violaceomyces palustris</name>
    <dbReference type="NCBI Taxonomy" id="1673888"/>
    <lineage>
        <taxon>Eukaryota</taxon>
        <taxon>Fungi</taxon>
        <taxon>Dikarya</taxon>
        <taxon>Basidiomycota</taxon>
        <taxon>Ustilaginomycotina</taxon>
        <taxon>Ustilaginomycetes</taxon>
        <taxon>Violaceomycetales</taxon>
        <taxon>Violaceomycetaceae</taxon>
        <taxon>Violaceomyces</taxon>
    </lineage>
</organism>
<name>A0ACD0P5L4_9BASI</name>